<dbReference type="AlphaFoldDB" id="A0A559JKX4"/>
<reference evidence="2 3" key="1">
    <citation type="submission" date="2019-07" db="EMBL/GenBank/DDBJ databases">
        <authorList>
            <person name="Kim J."/>
        </authorList>
    </citation>
    <scope>NUCLEOTIDE SEQUENCE [LARGE SCALE GENOMIC DNA]</scope>
    <source>
        <strain evidence="2 3">G13</strain>
    </source>
</reference>
<dbReference type="InterPro" id="IPR025435">
    <property type="entry name" value="YfhD-like"/>
</dbReference>
<sequence>MAKHNEEQLPIGSAEDVEYSEELADRDDQVAQQRAEAADRRAVADERE</sequence>
<dbReference type="Proteomes" id="UP000316330">
    <property type="component" value="Unassembled WGS sequence"/>
</dbReference>
<evidence type="ECO:0000256" key="1">
    <source>
        <dbReference type="SAM" id="MobiDB-lite"/>
    </source>
</evidence>
<feature type="region of interest" description="Disordered" evidence="1">
    <location>
        <begin position="1"/>
        <end position="48"/>
    </location>
</feature>
<feature type="compositionally biased region" description="Acidic residues" evidence="1">
    <location>
        <begin position="15"/>
        <end position="25"/>
    </location>
</feature>
<comment type="caution">
    <text evidence="2">The sequence shown here is derived from an EMBL/GenBank/DDBJ whole genome shotgun (WGS) entry which is preliminary data.</text>
</comment>
<proteinExistence type="predicted"/>
<keyword evidence="3" id="KW-1185">Reference proteome</keyword>
<name>A0A559JKX4_9BACL</name>
<protein>
    <submittedName>
        <fullName evidence="2">YfhD family protein</fullName>
    </submittedName>
</protein>
<dbReference type="EMBL" id="VNJJ01000005">
    <property type="protein sequence ID" value="TVY00514.1"/>
    <property type="molecule type" value="Genomic_DNA"/>
</dbReference>
<dbReference type="RefSeq" id="WP_144701149.1">
    <property type="nucleotide sequence ID" value="NZ_VNJJ01000005.1"/>
</dbReference>
<gene>
    <name evidence="2" type="ORF">FPZ45_10830</name>
</gene>
<accession>A0A559JKX4</accession>
<evidence type="ECO:0000313" key="3">
    <source>
        <dbReference type="Proteomes" id="UP000316330"/>
    </source>
</evidence>
<feature type="compositionally biased region" description="Basic and acidic residues" evidence="1">
    <location>
        <begin position="36"/>
        <end position="48"/>
    </location>
</feature>
<evidence type="ECO:0000313" key="2">
    <source>
        <dbReference type="EMBL" id="TVY00514.1"/>
    </source>
</evidence>
<organism evidence="2 3">
    <name type="scientific">Cohnella terricola</name>
    <dbReference type="NCBI Taxonomy" id="1289167"/>
    <lineage>
        <taxon>Bacteria</taxon>
        <taxon>Bacillati</taxon>
        <taxon>Bacillota</taxon>
        <taxon>Bacilli</taxon>
        <taxon>Bacillales</taxon>
        <taxon>Paenibacillaceae</taxon>
        <taxon>Cohnella</taxon>
    </lineage>
</organism>
<dbReference type="Pfam" id="PF14151">
    <property type="entry name" value="YfhD"/>
    <property type="match status" value="1"/>
</dbReference>